<sequence length="307" mass="33721">MAIRRIENRDLLATVWTWSGNTAPSREDESSPIDIRTRLAAVQAAGWKGVGFVHADLMKIVNSIGISTLKNLLDDHGIETIELEFISNWWTDGELRKASDAVRKDLFAAAAVLGTKTIKVGAELESFRAVPGGVSRERFMESLDALASDAARHGLRVAMEPMPMANVRTIEDGAQMMREIGNPHAGLVVDTWHVARAGTSYQDMVDALPMDHVFVVELDDADKQVVGTLWEDTIHRRRMPSDGALDTAAFIAAMHDAGWRGHWGVEIMSEHLRQMPVAEGVREVFTKTIAAIDAAEDVPAFRISSNA</sequence>
<evidence type="ECO:0000313" key="2">
    <source>
        <dbReference type="EMBL" id="AKJ08528.1"/>
    </source>
</evidence>
<dbReference type="PANTHER" id="PTHR12110:SF48">
    <property type="entry name" value="BLL3656 PROTEIN"/>
    <property type="match status" value="1"/>
</dbReference>
<name>A0ABN4G431_9ACTN</name>
<gene>
    <name evidence="2" type="ORF">ABB07_00190</name>
</gene>
<dbReference type="GO" id="GO:0016853">
    <property type="term" value="F:isomerase activity"/>
    <property type="evidence" value="ECO:0007669"/>
    <property type="project" value="UniProtKB-KW"/>
</dbReference>
<dbReference type="RefSeq" id="WP_208896649.1">
    <property type="nucleotide sequence ID" value="NZ_CP011497.1"/>
</dbReference>
<organism evidence="2 3">
    <name type="scientific">Streptomyces incarnatus</name>
    <dbReference type="NCBI Taxonomy" id="665007"/>
    <lineage>
        <taxon>Bacteria</taxon>
        <taxon>Bacillati</taxon>
        <taxon>Actinomycetota</taxon>
        <taxon>Actinomycetes</taxon>
        <taxon>Kitasatosporales</taxon>
        <taxon>Streptomycetaceae</taxon>
        <taxon>Streptomyces</taxon>
    </lineage>
</organism>
<evidence type="ECO:0000259" key="1">
    <source>
        <dbReference type="Pfam" id="PF01261"/>
    </source>
</evidence>
<keyword evidence="3" id="KW-1185">Reference proteome</keyword>
<evidence type="ECO:0000313" key="3">
    <source>
        <dbReference type="Proteomes" id="UP000035366"/>
    </source>
</evidence>
<dbReference type="InterPro" id="IPR013022">
    <property type="entry name" value="Xyl_isomerase-like_TIM-brl"/>
</dbReference>
<dbReference type="SUPFAM" id="SSF51658">
    <property type="entry name" value="Xylose isomerase-like"/>
    <property type="match status" value="1"/>
</dbReference>
<dbReference type="InterPro" id="IPR036237">
    <property type="entry name" value="Xyl_isomerase-like_sf"/>
</dbReference>
<accession>A0ABN4G431</accession>
<dbReference type="InterPro" id="IPR050312">
    <property type="entry name" value="IolE/XylAMocC-like"/>
</dbReference>
<proteinExistence type="predicted"/>
<dbReference type="EMBL" id="CP011497">
    <property type="protein sequence ID" value="AKJ08528.1"/>
    <property type="molecule type" value="Genomic_DNA"/>
</dbReference>
<dbReference type="Gene3D" id="3.20.20.150">
    <property type="entry name" value="Divalent-metal-dependent TIM barrel enzymes"/>
    <property type="match status" value="1"/>
</dbReference>
<dbReference type="PANTHER" id="PTHR12110">
    <property type="entry name" value="HYDROXYPYRUVATE ISOMERASE"/>
    <property type="match status" value="1"/>
</dbReference>
<protein>
    <submittedName>
        <fullName evidence="2">Sugar phosphate isomerase</fullName>
    </submittedName>
</protein>
<reference evidence="2 3" key="1">
    <citation type="journal article" date="2015" name="ISME J.">
        <title>Draft Genome Sequence of Streptomyces incarnatus NRRL8089, which Produces the Nucleoside Antibiotic Sinefungin.</title>
        <authorList>
            <person name="Oshima K."/>
            <person name="Hattori M."/>
            <person name="Shimizu H."/>
            <person name="Fukuda K."/>
            <person name="Nemoto M."/>
            <person name="Inagaki K."/>
            <person name="Tamura T."/>
        </authorList>
    </citation>
    <scope>NUCLEOTIDE SEQUENCE [LARGE SCALE GENOMIC DNA]</scope>
    <source>
        <strain evidence="2 3">NRRL 8089</strain>
    </source>
</reference>
<feature type="domain" description="Xylose isomerase-like TIM barrel" evidence="1">
    <location>
        <begin position="39"/>
        <end position="277"/>
    </location>
</feature>
<keyword evidence="2" id="KW-0413">Isomerase</keyword>
<dbReference type="Pfam" id="PF01261">
    <property type="entry name" value="AP_endonuc_2"/>
    <property type="match status" value="1"/>
</dbReference>
<dbReference type="Proteomes" id="UP000035366">
    <property type="component" value="Chromosome"/>
</dbReference>